<keyword evidence="4" id="KW-1185">Reference proteome</keyword>
<dbReference type="Proteomes" id="UP000502297">
    <property type="component" value="Chromosome"/>
</dbReference>
<feature type="coiled-coil region" evidence="1">
    <location>
        <begin position="327"/>
        <end position="361"/>
    </location>
</feature>
<dbReference type="Pfam" id="PF10088">
    <property type="entry name" value="DUF2326"/>
    <property type="match status" value="1"/>
</dbReference>
<sequence length="595" mass="68831">MKLSKLYSNQQQYFDDIHFNSGLNVVLAEIRLSTNTEKDTHNLGKSTLRDLINFCLVSKKDKDFFLFANEQFASFIFFLEIELQTGTFLTIRRSVKNGSKFSFKQHKEKFQDYKNIPDDQWDHFEVGYDKSKHLLDSYLNLTEISPYSFRKVIGYLLRSQNDFDDPFDLGFKGAHSQWKPLLAKILGLDSQAIEQSYEIESELEDLKDKKKKILPTVEAKNISEIEGLIAIKNQTLKIKEDQLKSLDFSSVDQITTDNLVKQFGKDIRKINNDLYYQKANLDQINISLSDSKIKFNVKETQQLFQDIGIIFNDQVVKDYNQLIEFHNDILKERRSFLLKEKTRLEQEINDLSNSLKDLNIKRSESLELLNSNDILDKYKVLANEIATIKSNISYLQDQSLVFQEAKEIQNSIRIKEADYEKVVATIENSIESNTASNSESVFANIRLNFSHLVNSVISEPAMLSVNLNNENHVSFSASLLDSTGNKTSADKGNSYKKLLCIAFDLAMLKAYQNKNFPHFVFHDGVFETLDDRKKENLLKEIYSLGNEGIQQIITMIQADIPNDYEEVSEWITDSEIIVRLHDDGKQGRLFKMQTW</sequence>
<dbReference type="RefSeq" id="WP_166221889.1">
    <property type="nucleotide sequence ID" value="NZ_CP049801.1"/>
</dbReference>
<accession>A0A6G8RTH3</accession>
<evidence type="ECO:0000256" key="1">
    <source>
        <dbReference type="SAM" id="Coils"/>
    </source>
</evidence>
<feature type="domain" description="DUF2326" evidence="2">
    <location>
        <begin position="454"/>
        <end position="593"/>
    </location>
</feature>
<dbReference type="AlphaFoldDB" id="A0A6G8RTH3"/>
<dbReference type="InterPro" id="IPR018760">
    <property type="entry name" value="DUF2326"/>
</dbReference>
<reference evidence="3 4" key="1">
    <citation type="submission" date="2020-03" db="EMBL/GenBank/DDBJ databases">
        <authorList>
            <person name="Zhu W."/>
        </authorList>
    </citation>
    <scope>NUCLEOTIDE SEQUENCE [LARGE SCALE GENOMIC DNA]</scope>
    <source>
        <strain evidence="3 4">323-1</strain>
    </source>
</reference>
<keyword evidence="1" id="KW-0175">Coiled coil</keyword>
<evidence type="ECO:0000313" key="3">
    <source>
        <dbReference type="EMBL" id="QIO05013.1"/>
    </source>
</evidence>
<dbReference type="KEGG" id="asha:G8E00_03010"/>
<evidence type="ECO:0000259" key="2">
    <source>
        <dbReference type="Pfam" id="PF10088"/>
    </source>
</evidence>
<name>A0A6G8RTH3_9GAMM</name>
<organism evidence="3 4">
    <name type="scientific">Acinetobacter shaoyimingii</name>
    <dbReference type="NCBI Taxonomy" id="2715164"/>
    <lineage>
        <taxon>Bacteria</taxon>
        <taxon>Pseudomonadati</taxon>
        <taxon>Pseudomonadota</taxon>
        <taxon>Gammaproteobacteria</taxon>
        <taxon>Moraxellales</taxon>
        <taxon>Moraxellaceae</taxon>
        <taxon>Acinetobacter</taxon>
    </lineage>
</organism>
<evidence type="ECO:0000313" key="4">
    <source>
        <dbReference type="Proteomes" id="UP000502297"/>
    </source>
</evidence>
<dbReference type="EMBL" id="CP049801">
    <property type="protein sequence ID" value="QIO05013.1"/>
    <property type="molecule type" value="Genomic_DNA"/>
</dbReference>
<gene>
    <name evidence="3" type="ORF">G8E00_03010</name>
</gene>
<protein>
    <submittedName>
        <fullName evidence="3">DUF2326 domain-containing protein</fullName>
    </submittedName>
</protein>
<proteinExistence type="predicted"/>